<name>A0A5B7F9Z0_PORTR</name>
<evidence type="ECO:0000313" key="3">
    <source>
        <dbReference type="Proteomes" id="UP000324222"/>
    </source>
</evidence>
<evidence type="ECO:0000313" key="2">
    <source>
        <dbReference type="EMBL" id="MPC41908.1"/>
    </source>
</evidence>
<dbReference type="Proteomes" id="UP000324222">
    <property type="component" value="Unassembled WGS sequence"/>
</dbReference>
<keyword evidence="3" id="KW-1185">Reference proteome</keyword>
<dbReference type="EMBL" id="VSRR010005231">
    <property type="protein sequence ID" value="MPC41908.1"/>
    <property type="molecule type" value="Genomic_DNA"/>
</dbReference>
<organism evidence="2 3">
    <name type="scientific">Portunus trituberculatus</name>
    <name type="common">Swimming crab</name>
    <name type="synonym">Neptunus trituberculatus</name>
    <dbReference type="NCBI Taxonomy" id="210409"/>
    <lineage>
        <taxon>Eukaryota</taxon>
        <taxon>Metazoa</taxon>
        <taxon>Ecdysozoa</taxon>
        <taxon>Arthropoda</taxon>
        <taxon>Crustacea</taxon>
        <taxon>Multicrustacea</taxon>
        <taxon>Malacostraca</taxon>
        <taxon>Eumalacostraca</taxon>
        <taxon>Eucarida</taxon>
        <taxon>Decapoda</taxon>
        <taxon>Pleocyemata</taxon>
        <taxon>Brachyura</taxon>
        <taxon>Eubrachyura</taxon>
        <taxon>Portunoidea</taxon>
        <taxon>Portunidae</taxon>
        <taxon>Portuninae</taxon>
        <taxon>Portunus</taxon>
    </lineage>
</organism>
<dbReference type="AlphaFoldDB" id="A0A5B7F9Z0"/>
<gene>
    <name evidence="2" type="ORF">E2C01_035517</name>
</gene>
<accession>A0A5B7F9Z0</accession>
<evidence type="ECO:0000256" key="1">
    <source>
        <dbReference type="SAM" id="MobiDB-lite"/>
    </source>
</evidence>
<reference evidence="2 3" key="1">
    <citation type="submission" date="2019-05" db="EMBL/GenBank/DDBJ databases">
        <title>Another draft genome of Portunus trituberculatus and its Hox gene families provides insights of decapod evolution.</title>
        <authorList>
            <person name="Jeong J.-H."/>
            <person name="Song I."/>
            <person name="Kim S."/>
            <person name="Choi T."/>
            <person name="Kim D."/>
            <person name="Ryu S."/>
            <person name="Kim W."/>
        </authorList>
    </citation>
    <scope>NUCLEOTIDE SEQUENCE [LARGE SCALE GENOMIC DNA]</scope>
    <source>
        <tissue evidence="2">Muscle</tissue>
    </source>
</reference>
<sequence>MAHLSLHGQPEAPRPTPEEAVEEQEHLARRAAHLGLRNPGGRLGAPRVTGNRHTSCQQRISGYDLTRLHPLPTVPLLTSVSSFPSSPPYPPQPTSAPHATQHVYIIDLLPQSFVVVCVLLN</sequence>
<comment type="caution">
    <text evidence="2">The sequence shown here is derived from an EMBL/GenBank/DDBJ whole genome shotgun (WGS) entry which is preliminary data.</text>
</comment>
<proteinExistence type="predicted"/>
<feature type="region of interest" description="Disordered" evidence="1">
    <location>
        <begin position="1"/>
        <end position="53"/>
    </location>
</feature>
<protein>
    <submittedName>
        <fullName evidence="2">Uncharacterized protein</fullName>
    </submittedName>
</protein>